<keyword evidence="3" id="KW-1185">Reference proteome</keyword>
<comment type="caution">
    <text evidence="2">The sequence shown here is derived from an EMBL/GenBank/DDBJ whole genome shotgun (WGS) entry which is preliminary data.</text>
</comment>
<sequence>MLSLFAIDNAIITAIKFYVFDNKIKKLLMIVFIAFGWKGASFWEYSTYAGNNGGLRAKWTLMSRDAADFEKIGSWCR</sequence>
<proteinExistence type="predicted"/>
<reference evidence="3 4" key="1">
    <citation type="submission" date="2018-01" db="EMBL/GenBank/DDBJ databases">
        <title>Superficieibacter electus gen. nov., sp. nov., an extended-spectrum beta-lactamase possessing member of the Enterobacteriaceae family, isolated from intensive care unit surfaces.</title>
        <authorList>
            <person name="Potter R.F."/>
            <person name="D'Souza A.W."/>
        </authorList>
    </citation>
    <scope>NUCLEOTIDE SEQUENCE [LARGE SCALE GENOMIC DNA]</scope>
    <source>
        <strain evidence="2 4">BP-1</strain>
        <strain evidence="1 3">BP-2</strain>
    </source>
</reference>
<name>A0A2P5GI43_9ENTR</name>
<dbReference type="EMBL" id="PQGE01000024">
    <property type="protein sequence ID" value="POP41762.1"/>
    <property type="molecule type" value="Genomic_DNA"/>
</dbReference>
<evidence type="ECO:0000313" key="4">
    <source>
        <dbReference type="Proteomes" id="UP000247005"/>
    </source>
</evidence>
<evidence type="ECO:0000313" key="1">
    <source>
        <dbReference type="EMBL" id="POP41762.1"/>
    </source>
</evidence>
<evidence type="ECO:0000313" key="2">
    <source>
        <dbReference type="EMBL" id="POP42574.1"/>
    </source>
</evidence>
<dbReference type="Proteomes" id="UP000237073">
    <property type="component" value="Unassembled WGS sequence"/>
</dbReference>
<protein>
    <submittedName>
        <fullName evidence="2">Uncharacterized protein</fullName>
    </submittedName>
</protein>
<accession>A0A2P5GI43</accession>
<dbReference type="EMBL" id="PQGD01000029">
    <property type="protein sequence ID" value="POP42574.1"/>
    <property type="molecule type" value="Genomic_DNA"/>
</dbReference>
<dbReference type="Proteomes" id="UP000247005">
    <property type="component" value="Unassembled WGS sequence"/>
</dbReference>
<evidence type="ECO:0000313" key="3">
    <source>
        <dbReference type="Proteomes" id="UP000237073"/>
    </source>
</evidence>
<organism evidence="2 4">
    <name type="scientific">Superficieibacter electus</name>
    <dbReference type="NCBI Taxonomy" id="2022662"/>
    <lineage>
        <taxon>Bacteria</taxon>
        <taxon>Pseudomonadati</taxon>
        <taxon>Pseudomonadota</taxon>
        <taxon>Gammaproteobacteria</taxon>
        <taxon>Enterobacterales</taxon>
        <taxon>Enterobacteriaceae</taxon>
        <taxon>Superficieibacter</taxon>
    </lineage>
</organism>
<dbReference type="AlphaFoldDB" id="A0A2P5GI43"/>
<gene>
    <name evidence="2" type="ORF">CHU32_24685</name>
    <name evidence="1" type="ORF">CHU33_21900</name>
</gene>